<sequence>MFQMKFTDVGEGLHEGTIAEVYVTEGQEVKEGDNLYSVETDKMTTDIPAPVTGKIAKILIEPGKEVTIGDVVFEIEES</sequence>
<dbReference type="GO" id="GO:0031405">
    <property type="term" value="F:lipoic acid binding"/>
    <property type="evidence" value="ECO:0007669"/>
    <property type="project" value="TreeGrafter"/>
</dbReference>
<dbReference type="PROSITE" id="PS50968">
    <property type="entry name" value="BIOTINYL_LIPOYL"/>
    <property type="match status" value="1"/>
</dbReference>
<dbReference type="PANTHER" id="PTHR43178:SF5">
    <property type="entry name" value="LIPOAMIDE ACYLTRANSFERASE COMPONENT OF BRANCHED-CHAIN ALPHA-KETO ACID DEHYDROGENASE COMPLEX, MITOCHONDRIAL"/>
    <property type="match status" value="1"/>
</dbReference>
<keyword evidence="2" id="KW-0808">Transferase</keyword>
<dbReference type="InterPro" id="IPR011053">
    <property type="entry name" value="Single_hybrid_motif"/>
</dbReference>
<evidence type="ECO:0000313" key="6">
    <source>
        <dbReference type="Proteomes" id="UP000502118"/>
    </source>
</evidence>
<accession>A0A6M4JBI7</accession>
<comment type="cofactor">
    <cofactor evidence="1">
        <name>(R)-lipoate</name>
        <dbReference type="ChEBI" id="CHEBI:83088"/>
    </cofactor>
</comment>
<dbReference type="EMBL" id="CP053097">
    <property type="protein sequence ID" value="QJR44280.1"/>
    <property type="molecule type" value="Genomic_DNA"/>
</dbReference>
<dbReference type="Pfam" id="PF00364">
    <property type="entry name" value="Biotin_lipoyl"/>
    <property type="match status" value="1"/>
</dbReference>
<evidence type="ECO:0000256" key="1">
    <source>
        <dbReference type="ARBA" id="ARBA00001938"/>
    </source>
</evidence>
<feature type="domain" description="Lipoyl-binding" evidence="4">
    <location>
        <begin position="1"/>
        <end position="76"/>
    </location>
</feature>
<proteinExistence type="predicted"/>
<keyword evidence="3" id="KW-0012">Acyltransferase</keyword>
<dbReference type="GO" id="GO:0005737">
    <property type="term" value="C:cytoplasm"/>
    <property type="evidence" value="ECO:0007669"/>
    <property type="project" value="TreeGrafter"/>
</dbReference>
<dbReference type="KEGG" id="mmio:HLA92_02450"/>
<gene>
    <name evidence="5" type="ORF">HLA92_02450</name>
</gene>
<dbReference type="Gene3D" id="2.40.50.100">
    <property type="match status" value="1"/>
</dbReference>
<keyword evidence="6" id="KW-1185">Reference proteome</keyword>
<dbReference type="SUPFAM" id="SSF51230">
    <property type="entry name" value="Single hybrid motif"/>
    <property type="match status" value="1"/>
</dbReference>
<dbReference type="GO" id="GO:0016407">
    <property type="term" value="F:acetyltransferase activity"/>
    <property type="evidence" value="ECO:0007669"/>
    <property type="project" value="TreeGrafter"/>
</dbReference>
<dbReference type="InterPro" id="IPR000089">
    <property type="entry name" value="Biotin_lipoyl"/>
</dbReference>
<evidence type="ECO:0000256" key="2">
    <source>
        <dbReference type="ARBA" id="ARBA00022679"/>
    </source>
</evidence>
<dbReference type="InterPro" id="IPR050743">
    <property type="entry name" value="2-oxoacid_DH_E2_comp"/>
</dbReference>
<dbReference type="CDD" id="cd06849">
    <property type="entry name" value="lipoyl_domain"/>
    <property type="match status" value="1"/>
</dbReference>
<dbReference type="PANTHER" id="PTHR43178">
    <property type="entry name" value="DIHYDROLIPOAMIDE ACETYLTRANSFERASE COMPONENT OF PYRUVATE DEHYDROGENASE COMPLEX"/>
    <property type="match status" value="1"/>
</dbReference>
<evidence type="ECO:0000256" key="3">
    <source>
        <dbReference type="ARBA" id="ARBA00023315"/>
    </source>
</evidence>
<organism evidence="5 6">
    <name type="scientific">Mycoplasma miroungirhinis</name>
    <dbReference type="NCBI Taxonomy" id="754516"/>
    <lineage>
        <taxon>Bacteria</taxon>
        <taxon>Bacillati</taxon>
        <taxon>Mycoplasmatota</taxon>
        <taxon>Mollicutes</taxon>
        <taxon>Mycoplasmataceae</taxon>
        <taxon>Mycoplasma</taxon>
    </lineage>
</organism>
<dbReference type="AlphaFoldDB" id="A0A6M4JBI7"/>
<protein>
    <submittedName>
        <fullName evidence="5">Biotin/lipoyl-binding protein</fullName>
    </submittedName>
</protein>
<evidence type="ECO:0000313" key="5">
    <source>
        <dbReference type="EMBL" id="QJR44280.1"/>
    </source>
</evidence>
<evidence type="ECO:0000259" key="4">
    <source>
        <dbReference type="PROSITE" id="PS50968"/>
    </source>
</evidence>
<dbReference type="Proteomes" id="UP000502118">
    <property type="component" value="Chromosome"/>
</dbReference>
<name>A0A6M4JBI7_9MOLU</name>
<reference evidence="5 6" key="1">
    <citation type="submission" date="2020-05" db="EMBL/GenBank/DDBJ databases">
        <title>Novel Mycoplasma species detected in Mirounga angustirostris (northern elephant seal) from the USA.</title>
        <authorList>
            <person name="Volokhov D.V."/>
        </authorList>
    </citation>
    <scope>NUCLEOTIDE SEQUENCE [LARGE SCALE GENOMIC DNA]</scope>
    <source>
        <strain evidence="5 6">Mirounga ES2806-NAS</strain>
    </source>
</reference>